<dbReference type="PANTHER" id="PTHR39210:SF1">
    <property type="entry name" value="HEPARIN-SULFATE LYASE"/>
    <property type="match status" value="1"/>
</dbReference>
<evidence type="ECO:0000259" key="5">
    <source>
        <dbReference type="Pfam" id="PF07940"/>
    </source>
</evidence>
<dbReference type="GO" id="GO:0016829">
    <property type="term" value="F:lyase activity"/>
    <property type="evidence" value="ECO:0007669"/>
    <property type="project" value="UniProtKB-KW"/>
</dbReference>
<dbReference type="AlphaFoldDB" id="A0A3D4V9H2"/>
<dbReference type="Proteomes" id="UP000264071">
    <property type="component" value="Unassembled WGS sequence"/>
</dbReference>
<comment type="caution">
    <text evidence="6">The sequence shown here is derived from an EMBL/GenBank/DDBJ whole genome shotgun (WGS) entry which is preliminary data.</text>
</comment>
<gene>
    <name evidence="6" type="ORF">DGD08_09255</name>
</gene>
<keyword evidence="2" id="KW-0732">Signal</keyword>
<proteinExistence type="predicted"/>
<sequence>MARRGFHVASLHAGGVAVSRPGRSGALAASAPRGDGFARRAHVGDAVDTRVSVLLPLDVHERRAAVTPGQSLAALADGLAAELQPLEQALAREQLPVPAQKARLTRRGGRCPVHGVLLDFDPWQPHHHHCSRCGQAYVGQEHDDWWAMNAQLWTVERAVHAAALHLLRGAPSHAHLAESILCRLAEQYTSWPNRDNVLGPSRPFFSTYLESIWLLNVAHALALLEASGRTHIGGTVRDRLLDPSSALIAGFFEGRSNRQVWNEIAILSAWTLLGRESDIASRLNKSGSLPWLLEHGLLDDGSWYEGENYHLFAHRGLWYGVQWMRATGRDLHADLDARFHRGFAAPFVGVLPDETLPARRDSQYAVSIRQWRVAEYLELGLAHRPQRELSAWLARLYAPMLGGHDVPRAGRRLSTADAERHDPPGSLSRADLSWRALLMASNTEVAAGAMPPTSACLPSQGLAVIRRDAGRVYVALEGGATGGGHGHPDRLALTLQSGGHRLLDDPGTGSYVERRLHWYRSTLAHHAPLIDGQSQQRQPATLLAFEDRGGAGWIRKTVDGLAPGVTATRTVVVCDGHLVDVLEWDADRVVTLSLPIAAQAQVHDVHTWRPVDRAGAGGLEDGFDFLEQVSKAGDVDGDAWRRDGTPFALSTAAARAWYATSVPARVLRAEAPAPPLAPSHRSPEQPADTPRALARHWLEVEAARGCIVGVWAWAADGPVAASPAHVTAVRFPRFDPAHIGPDRADVAHVHTADGTISAHRATDTGWQIGLTARHARSSIDLDVLPPAQGRAGQGPDLEEGFGSALTPGAIAARGALAVPRVSSPTVGIPRLTDPMLGARLLELGESAYRQTEQPWHDAHAPRAQILLATTQTHFVVRVRMHMGDTAALFGTGAEDEIPDNPLDNERADVNVSGVQWYVTADGGTWQDAGLVVPLSTPDGRCRVTPLVPASRAGVLGASPTTSWCRLEQGWQLQIAWELPRVFQAESHALAEVGFQVVINEAAVGRTRRLGQLALAGGGGFAYLRGDREQVGDTVTLRFESALEMSAGPERTTPG</sequence>
<evidence type="ECO:0000313" key="6">
    <source>
        <dbReference type="EMBL" id="HCT57382.1"/>
    </source>
</evidence>
<name>A0A3D4V9H2_9BACT</name>
<organism evidence="6 7">
    <name type="scientific">Gemmatimonas aurantiaca</name>
    <dbReference type="NCBI Taxonomy" id="173480"/>
    <lineage>
        <taxon>Bacteria</taxon>
        <taxon>Pseudomonadati</taxon>
        <taxon>Gemmatimonadota</taxon>
        <taxon>Gemmatimonadia</taxon>
        <taxon>Gemmatimonadales</taxon>
        <taxon>Gemmatimonadaceae</taxon>
        <taxon>Gemmatimonas</taxon>
    </lineage>
</organism>
<dbReference type="Gene3D" id="1.50.10.100">
    <property type="entry name" value="Chondroitin AC/alginate lyase"/>
    <property type="match status" value="1"/>
</dbReference>
<evidence type="ECO:0000256" key="1">
    <source>
        <dbReference type="ARBA" id="ARBA00004418"/>
    </source>
</evidence>
<comment type="subcellular location">
    <subcellularLocation>
        <location evidence="1">Periplasm</location>
    </subcellularLocation>
</comment>
<feature type="domain" description="Heparinase II/III-like C-terminal" evidence="5">
    <location>
        <begin position="451"/>
        <end position="576"/>
    </location>
</feature>
<dbReference type="EMBL" id="DPIY01000009">
    <property type="protein sequence ID" value="HCT57382.1"/>
    <property type="molecule type" value="Genomic_DNA"/>
</dbReference>
<dbReference type="SUPFAM" id="SSF48230">
    <property type="entry name" value="Chondroitin AC/alginate lyase"/>
    <property type="match status" value="1"/>
</dbReference>
<evidence type="ECO:0000313" key="7">
    <source>
        <dbReference type="Proteomes" id="UP000264071"/>
    </source>
</evidence>
<accession>A0A3D4V9H2</accession>
<evidence type="ECO:0000256" key="3">
    <source>
        <dbReference type="ARBA" id="ARBA00022764"/>
    </source>
</evidence>
<dbReference type="Pfam" id="PF07940">
    <property type="entry name" value="Hepar_II_III_C"/>
    <property type="match status" value="1"/>
</dbReference>
<keyword evidence="3" id="KW-0574">Periplasm</keyword>
<dbReference type="InterPro" id="IPR008929">
    <property type="entry name" value="Chondroitin_lyas"/>
</dbReference>
<dbReference type="Gene3D" id="2.70.98.70">
    <property type="match status" value="1"/>
</dbReference>
<dbReference type="InterPro" id="IPR012480">
    <property type="entry name" value="Hepar_II_III_C"/>
</dbReference>
<reference evidence="6 7" key="1">
    <citation type="journal article" date="2018" name="Nat. Biotechnol.">
        <title>A standardized bacterial taxonomy based on genome phylogeny substantially revises the tree of life.</title>
        <authorList>
            <person name="Parks D.H."/>
            <person name="Chuvochina M."/>
            <person name="Waite D.W."/>
            <person name="Rinke C."/>
            <person name="Skarshewski A."/>
            <person name="Chaumeil P.A."/>
            <person name="Hugenholtz P."/>
        </authorList>
    </citation>
    <scope>NUCLEOTIDE SEQUENCE [LARGE SCALE GENOMIC DNA]</scope>
    <source>
        <strain evidence="6">UBA8844</strain>
    </source>
</reference>
<dbReference type="PANTHER" id="PTHR39210">
    <property type="entry name" value="HEPARIN-SULFATE LYASE"/>
    <property type="match status" value="1"/>
</dbReference>
<evidence type="ECO:0000256" key="4">
    <source>
        <dbReference type="ARBA" id="ARBA00023239"/>
    </source>
</evidence>
<protein>
    <recommendedName>
        <fullName evidence="5">Heparinase II/III-like C-terminal domain-containing protein</fullName>
    </recommendedName>
</protein>
<dbReference type="GO" id="GO:0042597">
    <property type="term" value="C:periplasmic space"/>
    <property type="evidence" value="ECO:0007669"/>
    <property type="project" value="UniProtKB-SubCell"/>
</dbReference>
<evidence type="ECO:0000256" key="2">
    <source>
        <dbReference type="ARBA" id="ARBA00022729"/>
    </source>
</evidence>
<keyword evidence="4" id="KW-0456">Lyase</keyword>